<keyword evidence="4" id="KW-1185">Reference proteome</keyword>
<sequence length="315" mass="32881">MDLDEQKIAQELHLMAREARPVDAHVHAARALARSGRRRLSWSLAGLAVAAASVVGVVAVLPASGGKDIAASVHELPDNTPEQVKLIRDCMPLGGPVHEMDSRKRIPEHGKVGDFRVLAEYRDDVGSTALVGSTAGFVLCTPQKNPTFADRPVFTYWGYAPPGDLEAGLTGALTVDAYEVQTDSHAMRDDDQSGGSYRVVAGRVTSDVRRVEIDWAGGRRAAAQVNNGFFVGRVPAASVPGPDDGLGGMVVDSPDVTVTAYGEAGEVLGQRKNVKFLTAGRTGSETGTAPVGAGGPGDDAPPAEDGRAAPSPRLS</sequence>
<comment type="caution">
    <text evidence="3">The sequence shown here is derived from an EMBL/GenBank/DDBJ whole genome shotgun (WGS) entry which is preliminary data.</text>
</comment>
<dbReference type="Proteomes" id="UP001602119">
    <property type="component" value="Unassembled WGS sequence"/>
</dbReference>
<organism evidence="3 4">
    <name type="scientific">Microtetraspora fusca</name>
    <dbReference type="NCBI Taxonomy" id="1997"/>
    <lineage>
        <taxon>Bacteria</taxon>
        <taxon>Bacillati</taxon>
        <taxon>Actinomycetota</taxon>
        <taxon>Actinomycetes</taxon>
        <taxon>Streptosporangiales</taxon>
        <taxon>Streptosporangiaceae</taxon>
        <taxon>Microtetraspora</taxon>
    </lineage>
</organism>
<keyword evidence="2" id="KW-1133">Transmembrane helix</keyword>
<evidence type="ECO:0000256" key="2">
    <source>
        <dbReference type="SAM" id="Phobius"/>
    </source>
</evidence>
<feature type="region of interest" description="Disordered" evidence="1">
    <location>
        <begin position="278"/>
        <end position="315"/>
    </location>
</feature>
<protein>
    <recommendedName>
        <fullName evidence="5">DUF4179 domain-containing protein</fullName>
    </recommendedName>
</protein>
<accession>A0ABW6V6N9</accession>
<evidence type="ECO:0008006" key="5">
    <source>
        <dbReference type="Google" id="ProtNLM"/>
    </source>
</evidence>
<evidence type="ECO:0000313" key="4">
    <source>
        <dbReference type="Proteomes" id="UP001602119"/>
    </source>
</evidence>
<dbReference type="RefSeq" id="WP_387343118.1">
    <property type="nucleotide sequence ID" value="NZ_JBIAXI010000010.1"/>
</dbReference>
<name>A0ABW6V6N9_MICFU</name>
<feature type="transmembrane region" description="Helical" evidence="2">
    <location>
        <begin position="40"/>
        <end position="61"/>
    </location>
</feature>
<reference evidence="3 4" key="1">
    <citation type="submission" date="2024-10" db="EMBL/GenBank/DDBJ databases">
        <title>The Natural Products Discovery Center: Release of the First 8490 Sequenced Strains for Exploring Actinobacteria Biosynthetic Diversity.</title>
        <authorList>
            <person name="Kalkreuter E."/>
            <person name="Kautsar S.A."/>
            <person name="Yang D."/>
            <person name="Bader C.D."/>
            <person name="Teijaro C.N."/>
            <person name="Fluegel L."/>
            <person name="Davis C.M."/>
            <person name="Simpson J.R."/>
            <person name="Lauterbach L."/>
            <person name="Steele A.D."/>
            <person name="Gui C."/>
            <person name="Meng S."/>
            <person name="Li G."/>
            <person name="Viehrig K."/>
            <person name="Ye F."/>
            <person name="Su P."/>
            <person name="Kiefer A.F."/>
            <person name="Nichols A."/>
            <person name="Cepeda A.J."/>
            <person name="Yan W."/>
            <person name="Fan B."/>
            <person name="Jiang Y."/>
            <person name="Adhikari A."/>
            <person name="Zheng C.-J."/>
            <person name="Schuster L."/>
            <person name="Cowan T.M."/>
            <person name="Smanski M.J."/>
            <person name="Chevrette M.G."/>
            <person name="De Carvalho L.P.S."/>
            <person name="Shen B."/>
        </authorList>
    </citation>
    <scope>NUCLEOTIDE SEQUENCE [LARGE SCALE GENOMIC DNA]</scope>
    <source>
        <strain evidence="3 4">NPDC001281</strain>
    </source>
</reference>
<gene>
    <name evidence="3" type="ORF">ACFY05_18325</name>
</gene>
<keyword evidence="2" id="KW-0472">Membrane</keyword>
<evidence type="ECO:0000256" key="1">
    <source>
        <dbReference type="SAM" id="MobiDB-lite"/>
    </source>
</evidence>
<dbReference type="EMBL" id="JBIAXI010000010">
    <property type="protein sequence ID" value="MFF4774810.1"/>
    <property type="molecule type" value="Genomic_DNA"/>
</dbReference>
<proteinExistence type="predicted"/>
<keyword evidence="2" id="KW-0812">Transmembrane</keyword>
<evidence type="ECO:0000313" key="3">
    <source>
        <dbReference type="EMBL" id="MFF4774810.1"/>
    </source>
</evidence>